<evidence type="ECO:0000256" key="1">
    <source>
        <dbReference type="SAM" id="Phobius"/>
    </source>
</evidence>
<keyword evidence="3" id="KW-1185">Reference proteome</keyword>
<accession>A0A9P3GQR6</accession>
<gene>
    <name evidence="2" type="ORF">PsYK624_148580</name>
</gene>
<evidence type="ECO:0000313" key="3">
    <source>
        <dbReference type="Proteomes" id="UP000703269"/>
    </source>
</evidence>
<evidence type="ECO:0000313" key="2">
    <source>
        <dbReference type="EMBL" id="GJE98624.1"/>
    </source>
</evidence>
<dbReference type="EMBL" id="BPQB01000091">
    <property type="protein sequence ID" value="GJE98624.1"/>
    <property type="molecule type" value="Genomic_DNA"/>
</dbReference>
<protein>
    <submittedName>
        <fullName evidence="2">Uncharacterized protein</fullName>
    </submittedName>
</protein>
<comment type="caution">
    <text evidence="2">The sequence shown here is derived from an EMBL/GenBank/DDBJ whole genome shotgun (WGS) entry which is preliminary data.</text>
</comment>
<dbReference type="AlphaFoldDB" id="A0A9P3GQR6"/>
<keyword evidence="1" id="KW-0812">Transmembrane</keyword>
<proteinExistence type="predicted"/>
<keyword evidence="1" id="KW-0472">Membrane</keyword>
<name>A0A9P3GQR6_9APHY</name>
<organism evidence="2 3">
    <name type="scientific">Phanerochaete sordida</name>
    <dbReference type="NCBI Taxonomy" id="48140"/>
    <lineage>
        <taxon>Eukaryota</taxon>
        <taxon>Fungi</taxon>
        <taxon>Dikarya</taxon>
        <taxon>Basidiomycota</taxon>
        <taxon>Agaricomycotina</taxon>
        <taxon>Agaricomycetes</taxon>
        <taxon>Polyporales</taxon>
        <taxon>Phanerochaetaceae</taxon>
        <taxon>Phanerochaete</taxon>
    </lineage>
</organism>
<sequence length="146" mass="15607">MTYPRAEREGSGPRVDRLPGVRAPPCDFHGFELDSAAAGTLCVARVERRGVLHGRGPFVLRHRCSTLAHSPSALALSGATQKHAHLGAIPVAPVLLLIATYFFWRRRTHMRTRTGSCESSLGHVSAPCVGTPPAASFATPHVLAPI</sequence>
<dbReference type="Proteomes" id="UP000703269">
    <property type="component" value="Unassembled WGS sequence"/>
</dbReference>
<feature type="transmembrane region" description="Helical" evidence="1">
    <location>
        <begin position="84"/>
        <end position="104"/>
    </location>
</feature>
<keyword evidence="1" id="KW-1133">Transmembrane helix</keyword>
<reference evidence="2 3" key="1">
    <citation type="submission" date="2021-08" db="EMBL/GenBank/DDBJ databases">
        <title>Draft Genome Sequence of Phanerochaete sordida strain YK-624.</title>
        <authorList>
            <person name="Mori T."/>
            <person name="Dohra H."/>
            <person name="Suzuki T."/>
            <person name="Kawagishi H."/>
            <person name="Hirai H."/>
        </authorList>
    </citation>
    <scope>NUCLEOTIDE SEQUENCE [LARGE SCALE GENOMIC DNA]</scope>
    <source>
        <strain evidence="2 3">YK-624</strain>
    </source>
</reference>